<accession>A0A1L9PV15</accession>
<evidence type="ECO:0000256" key="1">
    <source>
        <dbReference type="ARBA" id="ARBA00001962"/>
    </source>
</evidence>
<reference evidence="6" key="1">
    <citation type="journal article" date="2017" name="Genome Biol.">
        <title>Comparative genomics reveals high biological diversity and specific adaptations in the industrially and medically important fungal genus Aspergillus.</title>
        <authorList>
            <person name="de Vries R.P."/>
            <person name="Riley R."/>
            <person name="Wiebenga A."/>
            <person name="Aguilar-Osorio G."/>
            <person name="Amillis S."/>
            <person name="Uchima C.A."/>
            <person name="Anderluh G."/>
            <person name="Asadollahi M."/>
            <person name="Askin M."/>
            <person name="Barry K."/>
            <person name="Battaglia E."/>
            <person name="Bayram O."/>
            <person name="Benocci T."/>
            <person name="Braus-Stromeyer S.A."/>
            <person name="Caldana C."/>
            <person name="Canovas D."/>
            <person name="Cerqueira G.C."/>
            <person name="Chen F."/>
            <person name="Chen W."/>
            <person name="Choi C."/>
            <person name="Clum A."/>
            <person name="Dos Santos R.A."/>
            <person name="Damasio A.R."/>
            <person name="Diallinas G."/>
            <person name="Emri T."/>
            <person name="Fekete E."/>
            <person name="Flipphi M."/>
            <person name="Freyberg S."/>
            <person name="Gallo A."/>
            <person name="Gournas C."/>
            <person name="Habgood R."/>
            <person name="Hainaut M."/>
            <person name="Harispe M.L."/>
            <person name="Henrissat B."/>
            <person name="Hilden K.S."/>
            <person name="Hope R."/>
            <person name="Hossain A."/>
            <person name="Karabika E."/>
            <person name="Karaffa L."/>
            <person name="Karanyi Z."/>
            <person name="Krasevec N."/>
            <person name="Kuo A."/>
            <person name="Kusch H."/>
            <person name="LaButti K."/>
            <person name="Lagendijk E.L."/>
            <person name="Lapidus A."/>
            <person name="Levasseur A."/>
            <person name="Lindquist E."/>
            <person name="Lipzen A."/>
            <person name="Logrieco A.F."/>
            <person name="MacCabe A."/>
            <person name="Maekelae M.R."/>
            <person name="Malavazi I."/>
            <person name="Melin P."/>
            <person name="Meyer V."/>
            <person name="Mielnichuk N."/>
            <person name="Miskei M."/>
            <person name="Molnar A.P."/>
            <person name="Mule G."/>
            <person name="Ngan C.Y."/>
            <person name="Orejas M."/>
            <person name="Orosz E."/>
            <person name="Ouedraogo J.P."/>
            <person name="Overkamp K.M."/>
            <person name="Park H.-S."/>
            <person name="Perrone G."/>
            <person name="Piumi F."/>
            <person name="Punt P.J."/>
            <person name="Ram A.F."/>
            <person name="Ramon A."/>
            <person name="Rauscher S."/>
            <person name="Record E."/>
            <person name="Riano-Pachon D.M."/>
            <person name="Robert V."/>
            <person name="Roehrig J."/>
            <person name="Ruller R."/>
            <person name="Salamov A."/>
            <person name="Salih N.S."/>
            <person name="Samson R.A."/>
            <person name="Sandor E."/>
            <person name="Sanguinetti M."/>
            <person name="Schuetze T."/>
            <person name="Sepcic K."/>
            <person name="Shelest E."/>
            <person name="Sherlock G."/>
            <person name="Sophianopoulou V."/>
            <person name="Squina F.M."/>
            <person name="Sun H."/>
            <person name="Susca A."/>
            <person name="Todd R.B."/>
            <person name="Tsang A."/>
            <person name="Unkles S.E."/>
            <person name="van de Wiele N."/>
            <person name="van Rossen-Uffink D."/>
            <person name="Oliveira J.V."/>
            <person name="Vesth T.C."/>
            <person name="Visser J."/>
            <person name="Yu J.-H."/>
            <person name="Zhou M."/>
            <person name="Andersen M.R."/>
            <person name="Archer D.B."/>
            <person name="Baker S.E."/>
            <person name="Benoit I."/>
            <person name="Brakhage A.A."/>
            <person name="Braus G.H."/>
            <person name="Fischer R."/>
            <person name="Frisvad J.C."/>
            <person name="Goldman G.H."/>
            <person name="Houbraken J."/>
            <person name="Oakley B."/>
            <person name="Pocsi I."/>
            <person name="Scazzocchio C."/>
            <person name="Seiboth B."/>
            <person name="vanKuyk P.A."/>
            <person name="Wortman J."/>
            <person name="Dyer P.S."/>
            <person name="Grigoriev I.V."/>
        </authorList>
    </citation>
    <scope>NUCLEOTIDE SEQUENCE [LARGE SCALE GENOMIC DNA]</scope>
    <source>
        <strain evidence="6">CBS 583.65</strain>
    </source>
</reference>
<dbReference type="InterPro" id="IPR008775">
    <property type="entry name" value="Phytyl_CoA_dOase-like"/>
</dbReference>
<dbReference type="RefSeq" id="XP_040671075.1">
    <property type="nucleotide sequence ID" value="XM_040808358.1"/>
</dbReference>
<keyword evidence="6" id="KW-1185">Reference proteome</keyword>
<dbReference type="OrthoDB" id="445007at2759"/>
<evidence type="ECO:0000313" key="5">
    <source>
        <dbReference type="EMBL" id="OJJ05313.1"/>
    </source>
</evidence>
<dbReference type="PANTHER" id="PTHR20883">
    <property type="entry name" value="PHYTANOYL-COA DIOXYGENASE DOMAIN CONTAINING 1"/>
    <property type="match status" value="1"/>
</dbReference>
<dbReference type="AlphaFoldDB" id="A0A1L9PV15"/>
<sequence>MENQHYPLSPQQIASYQEDGFLLVRDFLNTQEARHLQEWAQEVHDLPRTADASYMPYEEVNAQGKRVLCRTENYANSHSGFNSLLRGERVLSVLQQLATEEMLLFKEKINYKLAGSGGFSPHIDANAYTHVKDIKHLTVLAAVDEMNSANGGLDVVKGSHRMSVPLGDDRCIEPAWVESQEWTACDLNPGDILVFGSYLAHRSGANLSSKDRRAVYATYNRQAEGDLHDQYYEDRRKLWPATHMRKDGETYEEGRMRYGYGSPMLTVEGRSQQGVAA</sequence>
<comment type="pathway">
    <text evidence="2">Secondary metabolite biosynthesis.</text>
</comment>
<protein>
    <recommendedName>
        <fullName evidence="7">Fe2OG dioxygenase domain-containing protein</fullName>
    </recommendedName>
</protein>
<dbReference type="PANTHER" id="PTHR20883:SF51">
    <property type="entry name" value="PHYTANOYL-COA HYDROXYLASE"/>
    <property type="match status" value="1"/>
</dbReference>
<keyword evidence="4" id="KW-0408">Iron</keyword>
<dbReference type="Pfam" id="PF05721">
    <property type="entry name" value="PhyH"/>
    <property type="match status" value="1"/>
</dbReference>
<evidence type="ECO:0000313" key="6">
    <source>
        <dbReference type="Proteomes" id="UP000184073"/>
    </source>
</evidence>
<dbReference type="STRING" id="1036611.A0A1L9PV15"/>
<evidence type="ECO:0008006" key="7">
    <source>
        <dbReference type="Google" id="ProtNLM"/>
    </source>
</evidence>
<dbReference type="Gene3D" id="2.60.120.620">
    <property type="entry name" value="q2cbj1_9rhob like domain"/>
    <property type="match status" value="1"/>
</dbReference>
<organism evidence="5 6">
    <name type="scientific">Aspergillus versicolor CBS 583.65</name>
    <dbReference type="NCBI Taxonomy" id="1036611"/>
    <lineage>
        <taxon>Eukaryota</taxon>
        <taxon>Fungi</taxon>
        <taxon>Dikarya</taxon>
        <taxon>Ascomycota</taxon>
        <taxon>Pezizomycotina</taxon>
        <taxon>Eurotiomycetes</taxon>
        <taxon>Eurotiomycetidae</taxon>
        <taxon>Eurotiales</taxon>
        <taxon>Aspergillaceae</taxon>
        <taxon>Aspergillus</taxon>
        <taxon>Aspergillus subgen. Nidulantes</taxon>
    </lineage>
</organism>
<proteinExistence type="inferred from homology"/>
<dbReference type="EMBL" id="KV878132">
    <property type="protein sequence ID" value="OJJ05313.1"/>
    <property type="molecule type" value="Genomic_DNA"/>
</dbReference>
<name>A0A1L9PV15_ASPVE</name>
<dbReference type="SUPFAM" id="SSF51197">
    <property type="entry name" value="Clavaminate synthase-like"/>
    <property type="match status" value="1"/>
</dbReference>
<dbReference type="VEuPathDB" id="FungiDB:ASPVEDRAFT_153551"/>
<evidence type="ECO:0000256" key="4">
    <source>
        <dbReference type="ARBA" id="ARBA00023004"/>
    </source>
</evidence>
<evidence type="ECO:0000256" key="2">
    <source>
        <dbReference type="ARBA" id="ARBA00005179"/>
    </source>
</evidence>
<dbReference type="Proteomes" id="UP000184073">
    <property type="component" value="Unassembled WGS sequence"/>
</dbReference>
<comment type="cofactor">
    <cofactor evidence="1">
        <name>Fe cation</name>
        <dbReference type="ChEBI" id="CHEBI:24875"/>
    </cofactor>
</comment>
<dbReference type="GeneID" id="63723869"/>
<evidence type="ECO:0000256" key="3">
    <source>
        <dbReference type="ARBA" id="ARBA00005830"/>
    </source>
</evidence>
<gene>
    <name evidence="5" type="ORF">ASPVEDRAFT_153551</name>
</gene>
<comment type="similarity">
    <text evidence="3">Belongs to the PhyH family.</text>
</comment>